<dbReference type="AlphaFoldDB" id="D1A6N0"/>
<evidence type="ECO:0000313" key="2">
    <source>
        <dbReference type="Proteomes" id="UP000001918"/>
    </source>
</evidence>
<dbReference type="PANTHER" id="PTHR38440:SF1">
    <property type="entry name" value="UPF0398 PROTEIN SPR0331"/>
    <property type="match status" value="1"/>
</dbReference>
<gene>
    <name evidence="1" type="ordered locus">Tcur_0918</name>
</gene>
<dbReference type="Gene3D" id="3.40.50.450">
    <property type="match status" value="1"/>
</dbReference>
<keyword evidence="2" id="KW-1185">Reference proteome</keyword>
<dbReference type="KEGG" id="tcu:Tcur_0918"/>
<name>D1A6N0_THECD</name>
<dbReference type="InterPro" id="IPR010697">
    <property type="entry name" value="YspA"/>
</dbReference>
<organism evidence="1 2">
    <name type="scientific">Thermomonospora curvata (strain ATCC 19995 / DSM 43183 / JCM 3096 / KCTC 9072 / NBRC 15933 / NCIMB 10081 / Henssen B9)</name>
    <dbReference type="NCBI Taxonomy" id="471852"/>
    <lineage>
        <taxon>Bacteria</taxon>
        <taxon>Bacillati</taxon>
        <taxon>Actinomycetota</taxon>
        <taxon>Actinomycetes</taxon>
        <taxon>Streptosporangiales</taxon>
        <taxon>Thermomonosporaceae</taxon>
        <taxon>Thermomonospora</taxon>
    </lineage>
</organism>
<dbReference type="SUPFAM" id="SSF102405">
    <property type="entry name" value="MCP/YpsA-like"/>
    <property type="match status" value="1"/>
</dbReference>
<dbReference type="OrthoDB" id="3231229at2"/>
<dbReference type="STRING" id="471852.Tcur_0918"/>
<dbReference type="Proteomes" id="UP000001918">
    <property type="component" value="Chromosome"/>
</dbReference>
<proteinExistence type="predicted"/>
<sequence length="158" mass="16928">MRVGVTGHSNLTEATEQLVYDALWDLLGRYDGDLVGVTCLARGADQIFARAVLDSGGRVEVILPAPDYRDAKVKPDNLAEFDDLLGRASSVRYTGHATSGRQAYMAASKMLLESVDRLVAVWDGLPAGGYGGTGDVVEHARKIGVPVDVVWPDGAERQ</sequence>
<dbReference type="EMBL" id="CP001738">
    <property type="protein sequence ID" value="ACY96505.1"/>
    <property type="molecule type" value="Genomic_DNA"/>
</dbReference>
<dbReference type="PANTHER" id="PTHR38440">
    <property type="entry name" value="UPF0398 PROTEIN YPSA"/>
    <property type="match status" value="1"/>
</dbReference>
<accession>D1A6N0</accession>
<protein>
    <submittedName>
        <fullName evidence="1">Uncharacterized protein</fullName>
    </submittedName>
</protein>
<evidence type="ECO:0000313" key="1">
    <source>
        <dbReference type="EMBL" id="ACY96505.1"/>
    </source>
</evidence>
<dbReference type="RefSeq" id="WP_012851289.1">
    <property type="nucleotide sequence ID" value="NC_013510.1"/>
</dbReference>
<dbReference type="HOGENOM" id="CLU_140396_0_0_11"/>
<dbReference type="eggNOG" id="COG0758">
    <property type="taxonomic scope" value="Bacteria"/>
</dbReference>
<reference evidence="1 2" key="1">
    <citation type="journal article" date="2011" name="Stand. Genomic Sci.">
        <title>Complete genome sequence of Thermomonospora curvata type strain (B9).</title>
        <authorList>
            <person name="Chertkov O."/>
            <person name="Sikorski J."/>
            <person name="Nolan M."/>
            <person name="Lapidus A."/>
            <person name="Lucas S."/>
            <person name="Del Rio T.G."/>
            <person name="Tice H."/>
            <person name="Cheng J.F."/>
            <person name="Goodwin L."/>
            <person name="Pitluck S."/>
            <person name="Liolios K."/>
            <person name="Ivanova N."/>
            <person name="Mavromatis K."/>
            <person name="Mikhailova N."/>
            <person name="Ovchinnikova G."/>
            <person name="Pati A."/>
            <person name="Chen A."/>
            <person name="Palaniappan K."/>
            <person name="Djao O.D."/>
            <person name="Land M."/>
            <person name="Hauser L."/>
            <person name="Chang Y.J."/>
            <person name="Jeffries C.D."/>
            <person name="Brettin T."/>
            <person name="Han C."/>
            <person name="Detter J.C."/>
            <person name="Rohde M."/>
            <person name="Goker M."/>
            <person name="Woyke T."/>
            <person name="Bristow J."/>
            <person name="Eisen J.A."/>
            <person name="Markowitz V."/>
            <person name="Hugenholtz P."/>
            <person name="Klenk H.P."/>
            <person name="Kyrpides N.C."/>
        </authorList>
    </citation>
    <scope>NUCLEOTIDE SEQUENCE [LARGE SCALE GENOMIC DNA]</scope>
    <source>
        <strain evidence="2">ATCC 19995 / DSM 43183 / JCM 3096 / KCTC 9072 / NBRC 15933 / NCIMB 10081 / Henssen B9</strain>
    </source>
</reference>